<organism evidence="1 2">
    <name type="scientific">Vreelandella lutescens</name>
    <dbReference type="NCBI Taxonomy" id="1602943"/>
    <lineage>
        <taxon>Bacteria</taxon>
        <taxon>Pseudomonadati</taxon>
        <taxon>Pseudomonadota</taxon>
        <taxon>Gammaproteobacteria</taxon>
        <taxon>Oceanospirillales</taxon>
        <taxon>Halomonadaceae</taxon>
        <taxon>Vreelandella</taxon>
    </lineage>
</organism>
<name>A0ABQ1PKZ6_9GAMM</name>
<evidence type="ECO:0000313" key="2">
    <source>
        <dbReference type="Proteomes" id="UP000597301"/>
    </source>
</evidence>
<comment type="caution">
    <text evidence="1">The sequence shown here is derived from an EMBL/GenBank/DDBJ whole genome shotgun (WGS) entry which is preliminary data.</text>
</comment>
<evidence type="ECO:0000313" key="1">
    <source>
        <dbReference type="EMBL" id="GGC98611.1"/>
    </source>
</evidence>
<keyword evidence="2" id="KW-1185">Reference proteome</keyword>
<proteinExistence type="predicted"/>
<accession>A0ABQ1PKZ6</accession>
<protein>
    <submittedName>
        <fullName evidence="1">Uncharacterized protein</fullName>
    </submittedName>
</protein>
<reference evidence="2" key="1">
    <citation type="journal article" date="2019" name="Int. J. Syst. Evol. Microbiol.">
        <title>The Global Catalogue of Microorganisms (GCM) 10K type strain sequencing project: providing services to taxonomists for standard genome sequencing and annotation.</title>
        <authorList>
            <consortium name="The Broad Institute Genomics Platform"/>
            <consortium name="The Broad Institute Genome Sequencing Center for Infectious Disease"/>
            <person name="Wu L."/>
            <person name="Ma J."/>
        </authorList>
    </citation>
    <scope>NUCLEOTIDE SEQUENCE [LARGE SCALE GENOMIC DNA]</scope>
    <source>
        <strain evidence="2">CGMCC 1.15122</strain>
    </source>
</reference>
<sequence>MVDNNRAIALTLAACLGRNLGTGNIAHTRTHYFSNGFTSDTSLAQPVE</sequence>
<dbReference type="Proteomes" id="UP000597301">
    <property type="component" value="Unassembled WGS sequence"/>
</dbReference>
<dbReference type="EMBL" id="BMHM01000007">
    <property type="protein sequence ID" value="GGC98611.1"/>
    <property type="molecule type" value="Genomic_DNA"/>
</dbReference>
<gene>
    <name evidence="1" type="ORF">GCM10011382_31470</name>
</gene>